<keyword evidence="1 6" id="KW-0645">Protease</keyword>
<keyword evidence="4" id="KW-0812">Transmembrane</keyword>
<feature type="compositionally biased region" description="Gly residues" evidence="3">
    <location>
        <begin position="226"/>
        <end position="240"/>
    </location>
</feature>
<dbReference type="SUPFAM" id="SSF50494">
    <property type="entry name" value="Trypsin-like serine proteases"/>
    <property type="match status" value="1"/>
</dbReference>
<dbReference type="Pfam" id="PF13180">
    <property type="entry name" value="PDZ_2"/>
    <property type="match status" value="1"/>
</dbReference>
<dbReference type="InterPro" id="IPR001478">
    <property type="entry name" value="PDZ"/>
</dbReference>
<dbReference type="Gene3D" id="2.30.42.10">
    <property type="match status" value="1"/>
</dbReference>
<evidence type="ECO:0000313" key="6">
    <source>
        <dbReference type="EMBL" id="AKG45115.1"/>
    </source>
</evidence>
<evidence type="ECO:0000256" key="4">
    <source>
        <dbReference type="SAM" id="Phobius"/>
    </source>
</evidence>
<dbReference type="CDD" id="cd06779">
    <property type="entry name" value="cpPDZ_Deg_HtrA-like"/>
    <property type="match status" value="1"/>
</dbReference>
<feature type="compositionally biased region" description="Low complexity" evidence="3">
    <location>
        <begin position="91"/>
        <end position="124"/>
    </location>
</feature>
<dbReference type="SMART" id="SM00228">
    <property type="entry name" value="PDZ"/>
    <property type="match status" value="1"/>
</dbReference>
<dbReference type="PROSITE" id="PS50106">
    <property type="entry name" value="PDZ"/>
    <property type="match status" value="1"/>
</dbReference>
<feature type="region of interest" description="Disordered" evidence="3">
    <location>
        <begin position="1"/>
        <end position="282"/>
    </location>
</feature>
<feature type="transmembrane region" description="Helical" evidence="4">
    <location>
        <begin position="306"/>
        <end position="328"/>
    </location>
</feature>
<dbReference type="Proteomes" id="UP000034034">
    <property type="component" value="Chromosome"/>
</dbReference>
<sequence length="669" mass="64227">MDTGQGSTSWGPEDESGQDPYGTPPYGQPGPWAPAPPVQHPTPASGTPTGTPASGTAMPPGASAPAPQAPPPPASPPPASRPAGVGLTKHTPATGTTTRPPEPPAASAATPPAGTPGPATTGAQAHEHPGTPSPADGFGPPPGPSGGQPPAADAGAHGPGRGAPAGQTPPPGTPSAAGHGYGAGPAAPAGQTPAAGTPAPGTGGTTPPQGTPTGGGYGYGPAPAPGGYGHSGAAGTGPGPAGTQDGDAHLPAGQAGTPGTPGAPGSYPQAPPGDGLRRYDPWGVSAPAAAEAADTADATRPRRGTLVFGAVVIALVAGLIGGGVGVYLEREGQFSAVRLPQAGSERGSAPAGSIAGIAEAALPGVVTLHVQGGGAAGTGTGFVLDDRGHILTNAHVVRPAAGRNGAIQVTFHSGDTASAEIVGQDAGYDLAVVKVTGVSGLTPLPLGDSDGVRVGDPVVAIGAPFDLAGTVTSGIISAVNRPITAGGEESDGSDVSYVNALQTDAPINPGNSGGPLVDLNGHVIGINSAIRAPEPMGADGGQAGSVGLGFAIPINQGKDIAEQLINTGRATHPVIGVTLDLSYRGTGAKVGTAAGNDGGIAVEPGGPGDRAGLREGDVITAVNGERVRSGDELIVKIRSHRPGDELVLTVERDAEELRIPVTLGEASGG</sequence>
<dbReference type="PANTHER" id="PTHR43343:SF3">
    <property type="entry name" value="PROTEASE DO-LIKE 8, CHLOROPLASTIC"/>
    <property type="match status" value="1"/>
</dbReference>
<evidence type="ECO:0000313" key="7">
    <source>
        <dbReference type="Proteomes" id="UP000034034"/>
    </source>
</evidence>
<dbReference type="EMBL" id="CP009922">
    <property type="protein sequence ID" value="AKG45115.1"/>
    <property type="molecule type" value="Genomic_DNA"/>
</dbReference>
<evidence type="ECO:0000256" key="1">
    <source>
        <dbReference type="ARBA" id="ARBA00022670"/>
    </source>
</evidence>
<dbReference type="InterPro" id="IPR051201">
    <property type="entry name" value="Chloro_Bact_Ser_Proteases"/>
</dbReference>
<feature type="compositionally biased region" description="Low complexity" evidence="3">
    <location>
        <begin position="41"/>
        <end position="66"/>
    </location>
</feature>
<dbReference type="HOGENOM" id="CLU_020120_3_7_11"/>
<dbReference type="InterPro" id="IPR036034">
    <property type="entry name" value="PDZ_sf"/>
</dbReference>
<keyword evidence="4" id="KW-0472">Membrane</keyword>
<protein>
    <submittedName>
        <fullName evidence="6">Protease</fullName>
    </submittedName>
</protein>
<dbReference type="GO" id="GO:0006508">
    <property type="term" value="P:proteolysis"/>
    <property type="evidence" value="ECO:0007669"/>
    <property type="project" value="UniProtKB-KW"/>
</dbReference>
<dbReference type="Pfam" id="PF13365">
    <property type="entry name" value="Trypsin_2"/>
    <property type="match status" value="1"/>
</dbReference>
<feature type="compositionally biased region" description="Pro residues" evidence="3">
    <location>
        <begin position="22"/>
        <end position="40"/>
    </location>
</feature>
<keyword evidence="2" id="KW-0378">Hydrolase</keyword>
<feature type="compositionally biased region" description="Polar residues" evidence="3">
    <location>
        <begin position="1"/>
        <end position="10"/>
    </location>
</feature>
<dbReference type="KEGG" id="sxi:SXIM_37310"/>
<dbReference type="PATRIC" id="fig|408015.6.peg.3782"/>
<name>A0A0F7FY96_9ACTN</name>
<keyword evidence="4" id="KW-1133">Transmembrane helix</keyword>
<dbReference type="InterPro" id="IPR009003">
    <property type="entry name" value="Peptidase_S1_PA"/>
</dbReference>
<evidence type="ECO:0000256" key="2">
    <source>
        <dbReference type="ARBA" id="ARBA00022801"/>
    </source>
</evidence>
<feature type="compositionally biased region" description="Low complexity" evidence="3">
    <location>
        <begin position="174"/>
        <end position="208"/>
    </location>
</feature>
<dbReference type="PANTHER" id="PTHR43343">
    <property type="entry name" value="PEPTIDASE S12"/>
    <property type="match status" value="1"/>
</dbReference>
<keyword evidence="7" id="KW-1185">Reference proteome</keyword>
<gene>
    <name evidence="6" type="ORF">SXIM_37310</name>
</gene>
<feature type="compositionally biased region" description="Pro residues" evidence="3">
    <location>
        <begin position="67"/>
        <end position="80"/>
    </location>
</feature>
<dbReference type="GO" id="GO:0004252">
    <property type="term" value="F:serine-type endopeptidase activity"/>
    <property type="evidence" value="ECO:0007669"/>
    <property type="project" value="InterPro"/>
</dbReference>
<evidence type="ECO:0000259" key="5">
    <source>
        <dbReference type="PROSITE" id="PS50106"/>
    </source>
</evidence>
<dbReference type="PRINTS" id="PR00834">
    <property type="entry name" value="PROTEASES2C"/>
</dbReference>
<evidence type="ECO:0000256" key="3">
    <source>
        <dbReference type="SAM" id="MobiDB-lite"/>
    </source>
</evidence>
<dbReference type="SUPFAM" id="SSF50156">
    <property type="entry name" value="PDZ domain-like"/>
    <property type="match status" value="1"/>
</dbReference>
<dbReference type="InterPro" id="IPR001940">
    <property type="entry name" value="Peptidase_S1C"/>
</dbReference>
<organism evidence="6 7">
    <name type="scientific">Streptomyces xiamenensis</name>
    <dbReference type="NCBI Taxonomy" id="408015"/>
    <lineage>
        <taxon>Bacteria</taxon>
        <taxon>Bacillati</taxon>
        <taxon>Actinomycetota</taxon>
        <taxon>Actinomycetes</taxon>
        <taxon>Kitasatosporales</taxon>
        <taxon>Streptomycetaceae</taxon>
        <taxon>Streptomyces</taxon>
    </lineage>
</organism>
<dbReference type="AlphaFoldDB" id="A0A0F7FY96"/>
<dbReference type="RefSeq" id="WP_246156898.1">
    <property type="nucleotide sequence ID" value="NZ_CP009922.3"/>
</dbReference>
<proteinExistence type="predicted"/>
<feature type="domain" description="PDZ" evidence="5">
    <location>
        <begin position="602"/>
        <end position="654"/>
    </location>
</feature>
<dbReference type="Gene3D" id="2.40.10.120">
    <property type="match status" value="1"/>
</dbReference>
<dbReference type="STRING" id="408015.SXIM_37310"/>
<accession>A0A0F7FY96</accession>
<reference evidence="6" key="1">
    <citation type="submission" date="2019-08" db="EMBL/GenBank/DDBJ databases">
        <title>Complete genome sequence of a mangrove-derived Streptomyces xiamenensis.</title>
        <authorList>
            <person name="Xu J."/>
        </authorList>
    </citation>
    <scope>NUCLEOTIDE SEQUENCE</scope>
    <source>
        <strain evidence="6">318</strain>
    </source>
</reference>
<feature type="compositionally biased region" description="Low complexity" evidence="3">
    <location>
        <begin position="251"/>
        <end position="265"/>
    </location>
</feature>